<name>B4ETH2_PROMH</name>
<dbReference type="RefSeq" id="WP_012367802.1">
    <property type="nucleotide sequence ID" value="NC_010554.1"/>
</dbReference>
<proteinExistence type="predicted"/>
<accession>B4ETH2</accession>
<keyword evidence="2" id="KW-1185">Reference proteome</keyword>
<evidence type="ECO:0000313" key="1">
    <source>
        <dbReference type="EMBL" id="CAR42106.1"/>
    </source>
</evidence>
<dbReference type="PATRIC" id="fig|529507.6.peg.923"/>
<protein>
    <submittedName>
        <fullName evidence="1">Phage protein</fullName>
    </submittedName>
</protein>
<organism evidence="1 2">
    <name type="scientific">Proteus mirabilis (strain HI4320)</name>
    <dbReference type="NCBI Taxonomy" id="529507"/>
    <lineage>
        <taxon>Bacteria</taxon>
        <taxon>Pseudomonadati</taxon>
        <taxon>Pseudomonadota</taxon>
        <taxon>Gammaproteobacteria</taxon>
        <taxon>Enterobacterales</taxon>
        <taxon>Morganellaceae</taxon>
        <taxon>Proteus</taxon>
    </lineage>
</organism>
<gene>
    <name evidence="1" type="ordered locus">PMI0951</name>
</gene>
<evidence type="ECO:0000313" key="2">
    <source>
        <dbReference type="Proteomes" id="UP000008319"/>
    </source>
</evidence>
<dbReference type="GeneID" id="6801458"/>
<dbReference type="AlphaFoldDB" id="B4ETH2"/>
<sequence>MNKINRPKFCDSIAITNLVSNTSLGHHGSIMNCLPLLKSAYKEYIRKAGIPDKNNYTALTKAAGDALIYYYSHPPKSHNEINNIRKKDSNSLCPMCGSMHRGTLDHVLPKNNFPEFAIFSRNLVPACKCNFVKGKTSTNGAGARILHPYYDKILGKRLISAKFDSLSRIPTIDIKILLSNNHPLYQSVVFHVDEIVKKNDILGYLSEQWEMFYLHPESVIRGLTPRLTEPANYFKLLKKELLLLDKKHKGKNNWNSVFVSGLYSRTICTWVLTELQSSNRDTDGILI</sequence>
<dbReference type="eggNOG" id="COG1403">
    <property type="taxonomic scope" value="Bacteria"/>
</dbReference>
<dbReference type="EMBL" id="AM942759">
    <property type="protein sequence ID" value="CAR42106.1"/>
    <property type="molecule type" value="Genomic_DNA"/>
</dbReference>
<reference evidence="1 2" key="1">
    <citation type="journal article" date="2008" name="J. Bacteriol.">
        <title>Complete genome sequence of uropathogenic Proteus mirabilis, a master of both adherence and motility.</title>
        <authorList>
            <person name="Pearson M.M."/>
            <person name="Sebaihia M."/>
            <person name="Churcher C."/>
            <person name="Quail M.A."/>
            <person name="Seshasayee A.S."/>
            <person name="Luscombe N.M."/>
            <person name="Abdellah Z."/>
            <person name="Arrosmith C."/>
            <person name="Atkin B."/>
            <person name="Chillingworth T."/>
            <person name="Hauser H."/>
            <person name="Jagels K."/>
            <person name="Moule S."/>
            <person name="Mungall K."/>
            <person name="Norbertczak H."/>
            <person name="Rabbinowitsch E."/>
            <person name="Walker D."/>
            <person name="Whithead S."/>
            <person name="Thomson N.R."/>
            <person name="Rather P.N."/>
            <person name="Parkhill J."/>
            <person name="Mobley H.L."/>
        </authorList>
    </citation>
    <scope>NUCLEOTIDE SEQUENCE [LARGE SCALE GENOMIC DNA]</scope>
    <source>
        <strain evidence="1 2">HI4320</strain>
    </source>
</reference>
<dbReference type="Gene3D" id="1.10.30.50">
    <property type="match status" value="1"/>
</dbReference>
<dbReference type="Proteomes" id="UP000008319">
    <property type="component" value="Chromosome"/>
</dbReference>
<dbReference type="HOGENOM" id="CLU_969308_0_0_6"/>
<dbReference type="EnsemblBacteria" id="CAR42106">
    <property type="protein sequence ID" value="CAR42106"/>
    <property type="gene ID" value="PMI0951"/>
</dbReference>
<dbReference type="KEGG" id="pmr:PMI0951"/>